<dbReference type="Proteomes" id="UP000597989">
    <property type="component" value="Unassembled WGS sequence"/>
</dbReference>
<reference evidence="4" key="4">
    <citation type="submission" date="2020-09" db="EMBL/GenBank/DDBJ databases">
        <authorList>
            <person name="Sun Q."/>
            <person name="Zhou Y."/>
        </authorList>
    </citation>
    <scope>NUCLEOTIDE SEQUENCE</scope>
    <source>
        <strain evidence="4">CGMCC 4.7206</strain>
    </source>
</reference>
<evidence type="ECO:0000313" key="5">
    <source>
        <dbReference type="Proteomes" id="UP000597989"/>
    </source>
</evidence>
<reference evidence="4 5" key="2">
    <citation type="journal article" date="2014" name="Int. J. Syst. Evol. Microbiol.">
        <title>Complete genome sequence of Corynebacterium casei LMG S-19264T (=DSM 44701T), isolated from a smear-ripened cheese.</title>
        <authorList>
            <consortium name="US DOE Joint Genome Institute (JGI-PGF)"/>
            <person name="Walter F."/>
            <person name="Albersmeier A."/>
            <person name="Kalinowski J."/>
            <person name="Ruckert C."/>
        </authorList>
    </citation>
    <scope>NUCLEOTIDE SEQUENCE [LARGE SCALE GENOMIC DNA]</scope>
    <source>
        <strain evidence="4 5">CGMCC 4.7206</strain>
    </source>
</reference>
<gene>
    <name evidence="3" type="ORF">GCM10009545_03860</name>
    <name evidence="4" type="ORF">GCM10011581_32990</name>
</gene>
<evidence type="ECO:0000313" key="6">
    <source>
        <dbReference type="Proteomes" id="UP001500220"/>
    </source>
</evidence>
<dbReference type="InterPro" id="IPR024520">
    <property type="entry name" value="DUF3558"/>
</dbReference>
<reference evidence="3" key="5">
    <citation type="submission" date="2023-12" db="EMBL/GenBank/DDBJ databases">
        <authorList>
            <person name="Sun Q."/>
            <person name="Inoue M."/>
        </authorList>
    </citation>
    <scope>NUCLEOTIDE SEQUENCE</scope>
    <source>
        <strain evidence="3">JCM 10664</strain>
    </source>
</reference>
<keyword evidence="6" id="KW-1185">Reference proteome</keyword>
<reference evidence="6" key="3">
    <citation type="journal article" date="2019" name="Int. J. Syst. Evol. Microbiol.">
        <title>The Global Catalogue of Microorganisms (GCM) 10K type strain sequencing project: providing services to taxonomists for standard genome sequencing and annotation.</title>
        <authorList>
            <consortium name="The Broad Institute Genomics Platform"/>
            <consortium name="The Broad Institute Genome Sequencing Center for Infectious Disease"/>
            <person name="Wu L."/>
            <person name="Ma J."/>
        </authorList>
    </citation>
    <scope>NUCLEOTIDE SEQUENCE [LARGE SCALE GENOMIC DNA]</scope>
    <source>
        <strain evidence="6">JCM 10664</strain>
    </source>
</reference>
<dbReference type="Pfam" id="PF12079">
    <property type="entry name" value="DUF3558"/>
    <property type="match status" value="1"/>
</dbReference>
<evidence type="ECO:0000313" key="4">
    <source>
        <dbReference type="EMBL" id="GGI93279.1"/>
    </source>
</evidence>
<dbReference type="PROSITE" id="PS51257">
    <property type="entry name" value="PROKAR_LIPOPROTEIN"/>
    <property type="match status" value="1"/>
</dbReference>
<sequence>MLVRRQAGLSAIALVGVVAGCTAGESGPPTVPPAAQTSTTEEVTSSAAAPSLTRTVSPEQRRRLADLTPEQVCGLVDVGDLSALAFPVDSGHPREVGFAVRGCSFQARSGERSVVIGAQPEGYGTLGREEVDLGPVRGSQTLHASDCTVFVPVAGATLQVSVTAGETSAEQCQTAQHVAQYVLAAVVQS</sequence>
<feature type="chain" id="PRO_5038549153" description="DUF3558 domain-containing protein" evidence="2">
    <location>
        <begin position="24"/>
        <end position="189"/>
    </location>
</feature>
<evidence type="ECO:0008006" key="7">
    <source>
        <dbReference type="Google" id="ProtNLM"/>
    </source>
</evidence>
<evidence type="ECO:0000313" key="3">
    <source>
        <dbReference type="EMBL" id="GAA0505136.1"/>
    </source>
</evidence>
<dbReference type="EMBL" id="BAAAHC010000003">
    <property type="protein sequence ID" value="GAA0505136.1"/>
    <property type="molecule type" value="Genomic_DNA"/>
</dbReference>
<evidence type="ECO:0000256" key="2">
    <source>
        <dbReference type="SAM" id="SignalP"/>
    </source>
</evidence>
<evidence type="ECO:0000256" key="1">
    <source>
        <dbReference type="SAM" id="MobiDB-lite"/>
    </source>
</evidence>
<comment type="caution">
    <text evidence="4">The sequence shown here is derived from an EMBL/GenBank/DDBJ whole genome shotgun (WGS) entry which is preliminary data.</text>
</comment>
<feature type="signal peptide" evidence="2">
    <location>
        <begin position="1"/>
        <end position="23"/>
    </location>
</feature>
<dbReference type="Proteomes" id="UP001500220">
    <property type="component" value="Unassembled WGS sequence"/>
</dbReference>
<feature type="compositionally biased region" description="Low complexity" evidence="1">
    <location>
        <begin position="34"/>
        <end position="51"/>
    </location>
</feature>
<proteinExistence type="predicted"/>
<keyword evidence="2" id="KW-0732">Signal</keyword>
<reference evidence="3" key="1">
    <citation type="journal article" date="2014" name="Int. J. Syst. Evol. Microbiol.">
        <title>Complete genome of a new Firmicutes species belonging to the dominant human colonic microbiota ('Ruminococcus bicirculans') reveals two chromosomes and a selective capacity to utilize plant glucans.</title>
        <authorList>
            <consortium name="NISC Comparative Sequencing Program"/>
            <person name="Wegmann U."/>
            <person name="Louis P."/>
            <person name="Goesmann A."/>
            <person name="Henrissat B."/>
            <person name="Duncan S.H."/>
            <person name="Flint H.J."/>
        </authorList>
    </citation>
    <scope>NUCLEOTIDE SEQUENCE</scope>
    <source>
        <strain evidence="3">JCM 10664</strain>
    </source>
</reference>
<name>A0A917K1B7_9PSEU</name>
<feature type="region of interest" description="Disordered" evidence="1">
    <location>
        <begin position="25"/>
        <end position="60"/>
    </location>
</feature>
<protein>
    <recommendedName>
        <fullName evidence="7">DUF3558 domain-containing protein</fullName>
    </recommendedName>
</protein>
<organism evidence="4 5">
    <name type="scientific">Saccharopolyspora thermophila</name>
    <dbReference type="NCBI Taxonomy" id="89367"/>
    <lineage>
        <taxon>Bacteria</taxon>
        <taxon>Bacillati</taxon>
        <taxon>Actinomycetota</taxon>
        <taxon>Actinomycetes</taxon>
        <taxon>Pseudonocardiales</taxon>
        <taxon>Pseudonocardiaceae</taxon>
        <taxon>Saccharopolyspora</taxon>
    </lineage>
</organism>
<accession>A0A917K1B7</accession>
<dbReference type="EMBL" id="BMMT01000011">
    <property type="protein sequence ID" value="GGI93279.1"/>
    <property type="molecule type" value="Genomic_DNA"/>
</dbReference>
<dbReference type="AlphaFoldDB" id="A0A917K1B7"/>